<proteinExistence type="predicted"/>
<reference evidence="2 3" key="1">
    <citation type="submission" date="2019-05" db="EMBL/GenBank/DDBJ databases">
        <title>Another draft genome of Portunus trituberculatus and its Hox gene families provides insights of decapod evolution.</title>
        <authorList>
            <person name="Jeong J.-H."/>
            <person name="Song I."/>
            <person name="Kim S."/>
            <person name="Choi T."/>
            <person name="Kim D."/>
            <person name="Ryu S."/>
            <person name="Kim W."/>
        </authorList>
    </citation>
    <scope>NUCLEOTIDE SEQUENCE [LARGE SCALE GENOMIC DNA]</scope>
    <source>
        <tissue evidence="2">Muscle</tissue>
    </source>
</reference>
<evidence type="ECO:0000313" key="3">
    <source>
        <dbReference type="Proteomes" id="UP000324222"/>
    </source>
</evidence>
<comment type="caution">
    <text evidence="2">The sequence shown here is derived from an EMBL/GenBank/DDBJ whole genome shotgun (WGS) entry which is preliminary data.</text>
</comment>
<feature type="region of interest" description="Disordered" evidence="1">
    <location>
        <begin position="1"/>
        <end position="51"/>
    </location>
</feature>
<dbReference type="EMBL" id="VSRR010116928">
    <property type="protein sequence ID" value="MPC99092.1"/>
    <property type="molecule type" value="Genomic_DNA"/>
</dbReference>
<feature type="compositionally biased region" description="Polar residues" evidence="1">
    <location>
        <begin position="14"/>
        <end position="30"/>
    </location>
</feature>
<protein>
    <submittedName>
        <fullName evidence="2">Uncharacterized protein</fullName>
    </submittedName>
</protein>
<gene>
    <name evidence="2" type="ORF">E2C01_094488</name>
</gene>
<dbReference type="AlphaFoldDB" id="A0A5B7JSJ5"/>
<evidence type="ECO:0000313" key="2">
    <source>
        <dbReference type="EMBL" id="MPC99092.1"/>
    </source>
</evidence>
<evidence type="ECO:0000256" key="1">
    <source>
        <dbReference type="SAM" id="MobiDB-lite"/>
    </source>
</evidence>
<keyword evidence="3" id="KW-1185">Reference proteome</keyword>
<dbReference type="Proteomes" id="UP000324222">
    <property type="component" value="Unassembled WGS sequence"/>
</dbReference>
<name>A0A5B7JSJ5_PORTR</name>
<organism evidence="2 3">
    <name type="scientific">Portunus trituberculatus</name>
    <name type="common">Swimming crab</name>
    <name type="synonym">Neptunus trituberculatus</name>
    <dbReference type="NCBI Taxonomy" id="210409"/>
    <lineage>
        <taxon>Eukaryota</taxon>
        <taxon>Metazoa</taxon>
        <taxon>Ecdysozoa</taxon>
        <taxon>Arthropoda</taxon>
        <taxon>Crustacea</taxon>
        <taxon>Multicrustacea</taxon>
        <taxon>Malacostraca</taxon>
        <taxon>Eumalacostraca</taxon>
        <taxon>Eucarida</taxon>
        <taxon>Decapoda</taxon>
        <taxon>Pleocyemata</taxon>
        <taxon>Brachyura</taxon>
        <taxon>Eubrachyura</taxon>
        <taxon>Portunoidea</taxon>
        <taxon>Portunidae</taxon>
        <taxon>Portuninae</taxon>
        <taxon>Portunus</taxon>
    </lineage>
</organism>
<accession>A0A5B7JSJ5</accession>
<sequence>MRDAARRSRGYGNGNQNEEPLPLSSRNSGTVARRPVTAGQPSLLVNSVHRRRDGAPLFITSLQHGRFSPAR</sequence>